<keyword evidence="1" id="KW-1133">Transmembrane helix</keyword>
<evidence type="ECO:0000313" key="3">
    <source>
        <dbReference type="Proteomes" id="UP000034681"/>
    </source>
</evidence>
<dbReference type="InterPro" id="IPR013417">
    <property type="entry name" value="CHP02588"/>
</dbReference>
<accession>A0A0M2PU10</accession>
<evidence type="ECO:0000256" key="1">
    <source>
        <dbReference type="SAM" id="Phobius"/>
    </source>
</evidence>
<dbReference type="OrthoDB" id="424854at2"/>
<protein>
    <recommendedName>
        <fullName evidence="4">TIGR02588 family protein</fullName>
    </recommendedName>
</protein>
<gene>
    <name evidence="2" type="ORF">PROH_09505</name>
</gene>
<feature type="transmembrane region" description="Helical" evidence="1">
    <location>
        <begin position="23"/>
        <end position="45"/>
    </location>
</feature>
<keyword evidence="3" id="KW-1185">Reference proteome</keyword>
<dbReference type="Proteomes" id="UP000034681">
    <property type="component" value="Unassembled WGS sequence"/>
</dbReference>
<dbReference type="eggNOG" id="COG1572">
    <property type="taxonomic scope" value="Bacteria"/>
</dbReference>
<evidence type="ECO:0008006" key="4">
    <source>
        <dbReference type="Google" id="ProtNLM"/>
    </source>
</evidence>
<proteinExistence type="predicted"/>
<keyword evidence="1" id="KW-0812">Transmembrane</keyword>
<reference evidence="2" key="1">
    <citation type="submission" date="2012-04" db="EMBL/GenBank/DDBJ databases">
        <authorList>
            <person name="Borisov I.G."/>
            <person name="Ivanikova N.V."/>
            <person name="Pinevich A.V."/>
        </authorList>
    </citation>
    <scope>NUCLEOTIDE SEQUENCE</scope>
    <source>
        <strain evidence="2">CALU 1027</strain>
    </source>
</reference>
<dbReference type="EMBL" id="AJTX02000004">
    <property type="protein sequence ID" value="KKJ00006.1"/>
    <property type="molecule type" value="Genomic_DNA"/>
</dbReference>
<name>A0A0M2PU10_PROHO</name>
<dbReference type="AlphaFoldDB" id="A0A0M2PU10"/>
<sequence>MDSSPVPPTLQAPVSPARSPLRWFTFILATGILITLVGLIIYAGLVTQNQPPILKAELTEPFRVVDGAFYVPFTVTNVGGESAEAIQIMAELRIEGDEPETGEQQVDSLSSSETIKGSFVFSHDPQDGDLSLRVASYRSPQALQDAAP</sequence>
<dbReference type="NCBIfam" id="TIGR02588">
    <property type="entry name" value="TIGR02588 family protein"/>
    <property type="match status" value="1"/>
</dbReference>
<dbReference type="RefSeq" id="WP_044076192.1">
    <property type="nucleotide sequence ID" value="NZ_KB235933.1"/>
</dbReference>
<organism evidence="2 3">
    <name type="scientific">Prochlorothrix hollandica PCC 9006 = CALU 1027</name>
    <dbReference type="NCBI Taxonomy" id="317619"/>
    <lineage>
        <taxon>Bacteria</taxon>
        <taxon>Bacillati</taxon>
        <taxon>Cyanobacteriota</taxon>
        <taxon>Cyanophyceae</taxon>
        <taxon>Prochlorotrichales</taxon>
        <taxon>Prochlorotrichaceae</taxon>
        <taxon>Prochlorothrix</taxon>
    </lineage>
</organism>
<keyword evidence="1" id="KW-0472">Membrane</keyword>
<evidence type="ECO:0000313" key="2">
    <source>
        <dbReference type="EMBL" id="KKJ00006.1"/>
    </source>
</evidence>
<comment type="caution">
    <text evidence="2">The sequence shown here is derived from an EMBL/GenBank/DDBJ whole genome shotgun (WGS) entry which is preliminary data.</text>
</comment>
<dbReference type="STRING" id="317619.GCA_000332315_00660"/>